<evidence type="ECO:0000313" key="2">
    <source>
        <dbReference type="EMBL" id="OAG05510.1"/>
    </source>
</evidence>
<reference evidence="2 3" key="1">
    <citation type="submission" date="2016-05" db="EMBL/GenBank/DDBJ databases">
        <title>Comparative analysis of secretome profiles of manganese(II)-oxidizing ascomycete fungi.</title>
        <authorList>
            <consortium name="DOE Joint Genome Institute"/>
            <person name="Zeiner C.A."/>
            <person name="Purvine S.O."/>
            <person name="Zink E.M."/>
            <person name="Wu S."/>
            <person name="Pasa-Tolic L."/>
            <person name="Chaput D.L."/>
            <person name="Haridas S."/>
            <person name="Grigoriev I.V."/>
            <person name="Santelli C.M."/>
            <person name="Hansel C.M."/>
        </authorList>
    </citation>
    <scope>NUCLEOTIDE SEQUENCE [LARGE SCALE GENOMIC DNA]</scope>
    <source>
        <strain evidence="2 3">AP3s5-JAC2a</strain>
    </source>
</reference>
<dbReference type="EMBL" id="KV441552">
    <property type="protein sequence ID" value="OAG05510.1"/>
    <property type="molecule type" value="Genomic_DNA"/>
</dbReference>
<protein>
    <submittedName>
        <fullName evidence="2">Uncharacterized protein</fullName>
    </submittedName>
</protein>
<dbReference type="InParanoid" id="A0A177CFL6"/>
<sequence>MAAAKGDARGPTWWMALWFQLKGSVPVMVRATPTMEACSTALQRELSWAFPAYGAQSEEYRDTGSMSYRRKFTFWGCARACCHSTDRECKEEIDPATRFVLSVAATP</sequence>
<feature type="chain" id="PRO_5008058220" evidence="1">
    <location>
        <begin position="32"/>
        <end position="107"/>
    </location>
</feature>
<keyword evidence="3" id="KW-1185">Reference proteome</keyword>
<feature type="signal peptide" evidence="1">
    <location>
        <begin position="1"/>
        <end position="31"/>
    </location>
</feature>
<evidence type="ECO:0000256" key="1">
    <source>
        <dbReference type="SAM" id="SignalP"/>
    </source>
</evidence>
<proteinExistence type="predicted"/>
<dbReference type="GeneID" id="28763656"/>
<dbReference type="AlphaFoldDB" id="A0A177CFL6"/>
<gene>
    <name evidence="2" type="ORF">CC84DRAFT_1175670</name>
</gene>
<evidence type="ECO:0000313" key="3">
    <source>
        <dbReference type="Proteomes" id="UP000077069"/>
    </source>
</evidence>
<accession>A0A177CFL6</accession>
<dbReference type="RefSeq" id="XP_018035875.1">
    <property type="nucleotide sequence ID" value="XM_018180170.1"/>
</dbReference>
<organism evidence="2 3">
    <name type="scientific">Paraphaeosphaeria sporulosa</name>
    <dbReference type="NCBI Taxonomy" id="1460663"/>
    <lineage>
        <taxon>Eukaryota</taxon>
        <taxon>Fungi</taxon>
        <taxon>Dikarya</taxon>
        <taxon>Ascomycota</taxon>
        <taxon>Pezizomycotina</taxon>
        <taxon>Dothideomycetes</taxon>
        <taxon>Pleosporomycetidae</taxon>
        <taxon>Pleosporales</taxon>
        <taxon>Massarineae</taxon>
        <taxon>Didymosphaeriaceae</taxon>
        <taxon>Paraphaeosphaeria</taxon>
    </lineage>
</organism>
<name>A0A177CFL6_9PLEO</name>
<keyword evidence="1" id="KW-0732">Signal</keyword>
<dbReference type="Proteomes" id="UP000077069">
    <property type="component" value="Unassembled WGS sequence"/>
</dbReference>